<feature type="active site" evidence="4">
    <location>
        <position position="294"/>
    </location>
</feature>
<dbReference type="EMBL" id="SNYI01000001">
    <property type="protein sequence ID" value="TDQ32977.1"/>
    <property type="molecule type" value="Genomic_DNA"/>
</dbReference>
<evidence type="ECO:0000313" key="6">
    <source>
        <dbReference type="EMBL" id="TDQ32977.1"/>
    </source>
</evidence>
<accession>A0A4R6TRM6</accession>
<dbReference type="NCBIfam" id="TIGR01250">
    <property type="entry name" value="pro_imino_pep_2"/>
    <property type="match status" value="1"/>
</dbReference>
<dbReference type="PROSITE" id="PS51257">
    <property type="entry name" value="PROKAR_LIPOPROTEIN"/>
    <property type="match status" value="1"/>
</dbReference>
<dbReference type="InterPro" id="IPR050266">
    <property type="entry name" value="AB_hydrolase_sf"/>
</dbReference>
<dbReference type="PRINTS" id="PR00793">
    <property type="entry name" value="PROAMNOPTASE"/>
</dbReference>
<dbReference type="PIRSF" id="PIRSF005539">
    <property type="entry name" value="Pept_S33_TRI_F1"/>
    <property type="match status" value="1"/>
</dbReference>
<dbReference type="InterPro" id="IPR029058">
    <property type="entry name" value="AB_hydrolase_fold"/>
</dbReference>
<comment type="similarity">
    <text evidence="1 3">Belongs to the peptidase S33 family.</text>
</comment>
<dbReference type="GO" id="GO:0008233">
    <property type="term" value="F:peptidase activity"/>
    <property type="evidence" value="ECO:0007669"/>
    <property type="project" value="InterPro"/>
</dbReference>
<evidence type="ECO:0000256" key="2">
    <source>
        <dbReference type="ARBA" id="ARBA00022801"/>
    </source>
</evidence>
<dbReference type="GO" id="GO:0016020">
    <property type="term" value="C:membrane"/>
    <property type="evidence" value="ECO:0007669"/>
    <property type="project" value="TreeGrafter"/>
</dbReference>
<dbReference type="InterPro" id="IPR005945">
    <property type="entry name" value="Pro_imino_pep"/>
</dbReference>
<dbReference type="AlphaFoldDB" id="A0A4R6TRM6"/>
<dbReference type="InterPro" id="IPR000073">
    <property type="entry name" value="AB_hydrolase_1"/>
</dbReference>
<sequence length="347" mass="39406">MKTFSALLLCLLLLSCGEKTKPEEKSTADSSYLDYSDRDDKLSGGVKLIPIETASGTFKVWTKRVGNNPDMKVLLLHGGPGATHEYFEVFDSYFPNAGIEYYYYDQLESAYSDQPNDSTLWSVDRYVDEVEQVRQALGLDSSNFYILGSSWGGILGMEYALKHQDKMKGLIISNMMASIPDYMNYAEEVLGPQLDPHVLKEIRQLESEGKFTDPRYLELVGTHYYPKHVLRMPPDQWPDPVNRAFANINYDLYLTMQGPSEFGVVGDAKLKNWDIKDQLKKITVPTLAIGGAHDTMDPEHMEWIAGEVQNGRYLHCPEGSHLAMYDDPETYFEGVIRFIKDVDKGEF</sequence>
<dbReference type="GO" id="GO:0006508">
    <property type="term" value="P:proteolysis"/>
    <property type="evidence" value="ECO:0007669"/>
    <property type="project" value="InterPro"/>
</dbReference>
<dbReference type="InterPro" id="IPR002410">
    <property type="entry name" value="Peptidase_S33"/>
</dbReference>
<organism evidence="6 7">
    <name type="scientific">Zeaxanthinibacter enoshimensis</name>
    <dbReference type="NCBI Taxonomy" id="392009"/>
    <lineage>
        <taxon>Bacteria</taxon>
        <taxon>Pseudomonadati</taxon>
        <taxon>Bacteroidota</taxon>
        <taxon>Flavobacteriia</taxon>
        <taxon>Flavobacteriales</taxon>
        <taxon>Flavobacteriaceae</taxon>
        <taxon>Zeaxanthinibacter</taxon>
    </lineage>
</organism>
<dbReference type="RefSeq" id="WP_133642996.1">
    <property type="nucleotide sequence ID" value="NZ_SNYI01000001.1"/>
</dbReference>
<proteinExistence type="inferred from homology"/>
<dbReference type="PANTHER" id="PTHR43798">
    <property type="entry name" value="MONOACYLGLYCEROL LIPASE"/>
    <property type="match status" value="1"/>
</dbReference>
<dbReference type="PANTHER" id="PTHR43798:SF33">
    <property type="entry name" value="HYDROLASE, PUTATIVE (AFU_ORTHOLOGUE AFUA_2G14860)-RELATED"/>
    <property type="match status" value="1"/>
</dbReference>
<evidence type="ECO:0000313" key="7">
    <source>
        <dbReference type="Proteomes" id="UP000295468"/>
    </source>
</evidence>
<protein>
    <submittedName>
        <fullName evidence="6">Proline iminopeptidase</fullName>
    </submittedName>
</protein>
<keyword evidence="2 3" id="KW-0378">Hydrolase</keyword>
<keyword evidence="7" id="KW-1185">Reference proteome</keyword>
<dbReference type="Pfam" id="PF00561">
    <property type="entry name" value="Abhydrolase_1"/>
    <property type="match status" value="1"/>
</dbReference>
<evidence type="ECO:0000256" key="3">
    <source>
        <dbReference type="PIRNR" id="PIRNR005539"/>
    </source>
</evidence>
<comment type="caution">
    <text evidence="6">The sequence shown here is derived from an EMBL/GenBank/DDBJ whole genome shotgun (WGS) entry which is preliminary data.</text>
</comment>
<feature type="active site" description="Nucleophile" evidence="4">
    <location>
        <position position="150"/>
    </location>
</feature>
<dbReference type="Gene3D" id="3.40.50.1820">
    <property type="entry name" value="alpha/beta hydrolase"/>
    <property type="match status" value="1"/>
</dbReference>
<dbReference type="Proteomes" id="UP000295468">
    <property type="component" value="Unassembled WGS sequence"/>
</dbReference>
<reference evidence="6 7" key="1">
    <citation type="submission" date="2019-03" db="EMBL/GenBank/DDBJ databases">
        <title>Genomic Encyclopedia of Archaeal and Bacterial Type Strains, Phase II (KMG-II): from individual species to whole genera.</title>
        <authorList>
            <person name="Goeker M."/>
        </authorList>
    </citation>
    <scope>NUCLEOTIDE SEQUENCE [LARGE SCALE GENOMIC DNA]</scope>
    <source>
        <strain evidence="6 7">DSM 18435</strain>
    </source>
</reference>
<evidence type="ECO:0000259" key="5">
    <source>
        <dbReference type="Pfam" id="PF00561"/>
    </source>
</evidence>
<evidence type="ECO:0000256" key="1">
    <source>
        <dbReference type="ARBA" id="ARBA00010088"/>
    </source>
</evidence>
<evidence type="ECO:0000256" key="4">
    <source>
        <dbReference type="PIRSR" id="PIRSR005539-1"/>
    </source>
</evidence>
<gene>
    <name evidence="6" type="ORF">CLV82_0815</name>
</gene>
<name>A0A4R6TRM6_9FLAO</name>
<feature type="domain" description="AB hydrolase-1" evidence="5">
    <location>
        <begin position="73"/>
        <end position="328"/>
    </location>
</feature>
<dbReference type="OrthoDB" id="9796770at2"/>
<dbReference type="SUPFAM" id="SSF53474">
    <property type="entry name" value="alpha/beta-Hydrolases"/>
    <property type="match status" value="1"/>
</dbReference>
<feature type="active site" description="Proton donor" evidence="4">
    <location>
        <position position="321"/>
    </location>
</feature>